<reference evidence="1" key="1">
    <citation type="submission" date="2014-09" db="EMBL/GenBank/DDBJ databases">
        <authorList>
            <person name="Magalhaes I.L.F."/>
            <person name="Oliveira U."/>
            <person name="Santos F.R."/>
            <person name="Vidigal T.H.D.A."/>
            <person name="Brescovit A.D."/>
            <person name="Santos A.J."/>
        </authorList>
    </citation>
    <scope>NUCLEOTIDE SEQUENCE</scope>
    <source>
        <tissue evidence="1">Shoot tissue taken approximately 20 cm above the soil surface</tissue>
    </source>
</reference>
<reference evidence="1" key="2">
    <citation type="journal article" date="2015" name="Data Brief">
        <title>Shoot transcriptome of the giant reed, Arundo donax.</title>
        <authorList>
            <person name="Barrero R.A."/>
            <person name="Guerrero F.D."/>
            <person name="Moolhuijzen P."/>
            <person name="Goolsby J.A."/>
            <person name="Tidwell J."/>
            <person name="Bellgard S.E."/>
            <person name="Bellgard M.I."/>
        </authorList>
    </citation>
    <scope>NUCLEOTIDE SEQUENCE</scope>
    <source>
        <tissue evidence="1">Shoot tissue taken approximately 20 cm above the soil surface</tissue>
    </source>
</reference>
<sequence>MSSSPTTITLSTFDCLHL</sequence>
<organism evidence="1">
    <name type="scientific">Arundo donax</name>
    <name type="common">Giant reed</name>
    <name type="synonym">Donax arundinaceus</name>
    <dbReference type="NCBI Taxonomy" id="35708"/>
    <lineage>
        <taxon>Eukaryota</taxon>
        <taxon>Viridiplantae</taxon>
        <taxon>Streptophyta</taxon>
        <taxon>Embryophyta</taxon>
        <taxon>Tracheophyta</taxon>
        <taxon>Spermatophyta</taxon>
        <taxon>Magnoliopsida</taxon>
        <taxon>Liliopsida</taxon>
        <taxon>Poales</taxon>
        <taxon>Poaceae</taxon>
        <taxon>PACMAD clade</taxon>
        <taxon>Arundinoideae</taxon>
        <taxon>Arundineae</taxon>
        <taxon>Arundo</taxon>
    </lineage>
</organism>
<dbReference type="AlphaFoldDB" id="A0A0A9CF37"/>
<protein>
    <submittedName>
        <fullName evidence="1">Uncharacterized protein</fullName>
    </submittedName>
</protein>
<name>A0A0A9CF37_ARUDO</name>
<accession>A0A0A9CF37</accession>
<proteinExistence type="predicted"/>
<dbReference type="EMBL" id="GBRH01227808">
    <property type="protein sequence ID" value="JAD70087.1"/>
    <property type="molecule type" value="Transcribed_RNA"/>
</dbReference>
<evidence type="ECO:0000313" key="1">
    <source>
        <dbReference type="EMBL" id="JAD70087.1"/>
    </source>
</evidence>